<dbReference type="Proteomes" id="UP000005583">
    <property type="component" value="Unassembled WGS sequence"/>
</dbReference>
<dbReference type="STRING" id="525365.HMPREF0548_0716"/>
<dbReference type="EMBL" id="ACGU01000037">
    <property type="protein sequence ID" value="EEJ72383.1"/>
    <property type="molecule type" value="Genomic_DNA"/>
</dbReference>
<dbReference type="SUPFAM" id="SSF51161">
    <property type="entry name" value="Trimeric LpxA-like enzymes"/>
    <property type="match status" value="1"/>
</dbReference>
<dbReference type="AlphaFoldDB" id="C2EM20"/>
<name>C2EM20_9LACO</name>
<reference evidence="1 2" key="1">
    <citation type="submission" date="2009-01" db="EMBL/GenBank/DDBJ databases">
        <authorList>
            <person name="Qin X."/>
            <person name="Bachman B."/>
            <person name="Battles P."/>
            <person name="Bell A."/>
            <person name="Bess C."/>
            <person name="Bickham C."/>
            <person name="Chaboub L."/>
            <person name="Chen D."/>
            <person name="Coyle M."/>
            <person name="Deiros D.R."/>
            <person name="Dinh H."/>
            <person name="Forbes L."/>
            <person name="Fowler G."/>
            <person name="Francisco L."/>
            <person name="Fu Q."/>
            <person name="Gubbala S."/>
            <person name="Hale W."/>
            <person name="Han Y."/>
            <person name="Hemphill L."/>
            <person name="Highlander S.K."/>
            <person name="Hirani K."/>
            <person name="Hogues M."/>
            <person name="Jackson L."/>
            <person name="Jakkamsetti A."/>
            <person name="Javaid M."/>
            <person name="Jiang H."/>
            <person name="Korchina V."/>
            <person name="Kovar C."/>
            <person name="Lara F."/>
            <person name="Lee S."/>
            <person name="Mata R."/>
            <person name="Mathew T."/>
            <person name="Moen C."/>
            <person name="Morales K."/>
            <person name="Munidasa M."/>
            <person name="Nazareth L."/>
            <person name="Ngo R."/>
            <person name="Nguyen L."/>
            <person name="Okwuonu G."/>
            <person name="Ongeri F."/>
            <person name="Patil S."/>
            <person name="Petrosino J."/>
            <person name="Pham C."/>
            <person name="Pham P."/>
            <person name="Pu L.-L."/>
            <person name="Puazo M."/>
            <person name="Raj R."/>
            <person name="Reid J."/>
            <person name="Rouhana J."/>
            <person name="Saada N."/>
            <person name="Shang Y."/>
            <person name="Simmons D."/>
            <person name="Thornton R."/>
            <person name="Warren J."/>
            <person name="Weissenberger G."/>
            <person name="Zhang J."/>
            <person name="Zhang L."/>
            <person name="Zhou C."/>
            <person name="Zhu D."/>
            <person name="Muzny D."/>
            <person name="Worley K."/>
            <person name="Gibbs R."/>
        </authorList>
    </citation>
    <scope>NUCLEOTIDE SEQUENCE [LARGE SCALE GENOMIC DNA]</scope>
    <source>
        <strain evidence="1 2">DSM 16047</strain>
    </source>
</reference>
<keyword evidence="2" id="KW-1185">Reference proteome</keyword>
<feature type="non-terminal residue" evidence="1">
    <location>
        <position position="1"/>
    </location>
</feature>
<proteinExistence type="predicted"/>
<protein>
    <recommendedName>
        <fullName evidence="3">Glucose-1-phosphate adenylyltransferase</fullName>
    </recommendedName>
</protein>
<organism evidence="1 2">
    <name type="scientific">Lactobacillus ultunensis DSM 16047</name>
    <dbReference type="NCBI Taxonomy" id="525365"/>
    <lineage>
        <taxon>Bacteria</taxon>
        <taxon>Bacillati</taxon>
        <taxon>Bacillota</taxon>
        <taxon>Bacilli</taxon>
        <taxon>Lactobacillales</taxon>
        <taxon>Lactobacillaceae</taxon>
        <taxon>Lactobacillus</taxon>
    </lineage>
</organism>
<comment type="caution">
    <text evidence="1">The sequence shown here is derived from an EMBL/GenBank/DDBJ whole genome shotgun (WGS) entry which is preliminary data.</text>
</comment>
<accession>C2EM20</accession>
<gene>
    <name evidence="1" type="ORF">HMPREF0548_0716</name>
</gene>
<evidence type="ECO:0008006" key="3">
    <source>
        <dbReference type="Google" id="ProtNLM"/>
    </source>
</evidence>
<dbReference type="Gene3D" id="2.160.10.10">
    <property type="entry name" value="Hexapeptide repeat proteins"/>
    <property type="match status" value="1"/>
</dbReference>
<dbReference type="InterPro" id="IPR011004">
    <property type="entry name" value="Trimer_LpxA-like_sf"/>
</dbReference>
<dbReference type="HOGENOM" id="CLU_3037004_0_0_9"/>
<sequence length="54" mass="5792">IVMANCKLEKGSQVEYAILDKNVVVKKDVVVKGTPQDPVVVKKGAVLTKNLING</sequence>
<evidence type="ECO:0000313" key="1">
    <source>
        <dbReference type="EMBL" id="EEJ72383.1"/>
    </source>
</evidence>
<evidence type="ECO:0000313" key="2">
    <source>
        <dbReference type="Proteomes" id="UP000005583"/>
    </source>
</evidence>